<reference evidence="2" key="1">
    <citation type="submission" date="2020-05" db="EMBL/GenBank/DDBJ databases">
        <title>Phylogenomic resolution of chytrid fungi.</title>
        <authorList>
            <person name="Stajich J.E."/>
            <person name="Amses K."/>
            <person name="Simmons R."/>
            <person name="Seto K."/>
            <person name="Myers J."/>
            <person name="Bonds A."/>
            <person name="Quandt C.A."/>
            <person name="Barry K."/>
            <person name="Liu P."/>
            <person name="Grigoriev I."/>
            <person name="Longcore J.E."/>
            <person name="James T.Y."/>
        </authorList>
    </citation>
    <scope>NUCLEOTIDE SEQUENCE</scope>
    <source>
        <strain evidence="2">JEL0513</strain>
    </source>
</reference>
<name>A0AAD5SUN0_9FUNG</name>
<accession>A0AAD5SUN0</accession>
<keyword evidence="1" id="KW-1133">Transmembrane helix</keyword>
<dbReference type="EMBL" id="JADGJH010001774">
    <property type="protein sequence ID" value="KAJ3110062.1"/>
    <property type="molecule type" value="Genomic_DNA"/>
</dbReference>
<organism evidence="2 3">
    <name type="scientific">Physocladia obscura</name>
    <dbReference type="NCBI Taxonomy" id="109957"/>
    <lineage>
        <taxon>Eukaryota</taxon>
        <taxon>Fungi</taxon>
        <taxon>Fungi incertae sedis</taxon>
        <taxon>Chytridiomycota</taxon>
        <taxon>Chytridiomycota incertae sedis</taxon>
        <taxon>Chytridiomycetes</taxon>
        <taxon>Chytridiales</taxon>
        <taxon>Chytriomycetaceae</taxon>
        <taxon>Physocladia</taxon>
    </lineage>
</organism>
<proteinExistence type="predicted"/>
<comment type="caution">
    <text evidence="2">The sequence shown here is derived from an EMBL/GenBank/DDBJ whole genome shotgun (WGS) entry which is preliminary data.</text>
</comment>
<evidence type="ECO:0000313" key="2">
    <source>
        <dbReference type="EMBL" id="KAJ3110062.1"/>
    </source>
</evidence>
<keyword evidence="1" id="KW-0812">Transmembrane</keyword>
<feature type="transmembrane region" description="Helical" evidence="1">
    <location>
        <begin position="12"/>
        <end position="35"/>
    </location>
</feature>
<keyword evidence="3" id="KW-1185">Reference proteome</keyword>
<evidence type="ECO:0000256" key="1">
    <source>
        <dbReference type="SAM" id="Phobius"/>
    </source>
</evidence>
<keyword evidence="1" id="KW-0472">Membrane</keyword>
<protein>
    <submittedName>
        <fullName evidence="2">Uncharacterized protein</fullName>
    </submittedName>
</protein>
<feature type="transmembrane region" description="Helical" evidence="1">
    <location>
        <begin position="127"/>
        <end position="149"/>
    </location>
</feature>
<gene>
    <name evidence="2" type="ORF">HK100_003166</name>
</gene>
<dbReference type="Proteomes" id="UP001211907">
    <property type="component" value="Unassembled WGS sequence"/>
</dbReference>
<sequence>MLQIVDSKFKYFTVLGVHALVEIPLGLLGLVGFATNLYPGAAVMFQTPNPNPSEALAIKVFYLCDYGAYHLISASFILNRLFDVTNKPAIPGPNMKLASAAMSYSPIWEMLAQYLESLPKDQLRNTMGGAGIAVHAFVGIWFIISIIAASEDWKSEDDDNEEQSDLAAAIGKVLESEKNDAEGKDSDE</sequence>
<dbReference type="AlphaFoldDB" id="A0AAD5SUN0"/>
<evidence type="ECO:0000313" key="3">
    <source>
        <dbReference type="Proteomes" id="UP001211907"/>
    </source>
</evidence>
<feature type="transmembrane region" description="Helical" evidence="1">
    <location>
        <begin position="55"/>
        <end position="78"/>
    </location>
</feature>